<keyword evidence="1" id="KW-1133">Transmembrane helix</keyword>
<keyword evidence="3" id="KW-0436">Ligase</keyword>
<proteinExistence type="predicted"/>
<keyword evidence="1" id="KW-0472">Membrane</keyword>
<dbReference type="RefSeq" id="WP_266065655.1">
    <property type="nucleotide sequence ID" value="NZ_JAPHQB010000002.1"/>
</dbReference>
<name>A0AB35HTY5_MICTH</name>
<gene>
    <name evidence="3" type="primary">cobN</name>
    <name evidence="3" type="ORF">OQJ68_01870</name>
</gene>
<keyword evidence="1" id="KW-0812">Transmembrane</keyword>
<dbReference type="Pfam" id="PF02514">
    <property type="entry name" value="CobN-Mg_chel"/>
    <property type="match status" value="1"/>
</dbReference>
<dbReference type="PANTHER" id="PTHR44119">
    <property type="entry name" value="MAGNESIUM-CHELATASE SUBUNIT CHLH, CHLOROPLASTIC"/>
    <property type="match status" value="1"/>
</dbReference>
<evidence type="ECO:0000313" key="4">
    <source>
        <dbReference type="Proteomes" id="UP001209730"/>
    </source>
</evidence>
<dbReference type="InterPro" id="IPR003672">
    <property type="entry name" value="CobN/Mg_chltase"/>
</dbReference>
<dbReference type="Proteomes" id="UP001209730">
    <property type="component" value="Unassembled WGS sequence"/>
</dbReference>
<evidence type="ECO:0000256" key="1">
    <source>
        <dbReference type="SAM" id="Phobius"/>
    </source>
</evidence>
<dbReference type="PANTHER" id="PTHR44119:SF4">
    <property type="entry name" value="AEROBIC COBALTOCHELATASE SUBUNIT COBN"/>
    <property type="match status" value="1"/>
</dbReference>
<dbReference type="GO" id="GO:0051116">
    <property type="term" value="F:cobaltochelatase activity"/>
    <property type="evidence" value="ECO:0007669"/>
    <property type="project" value="UniProtKB-EC"/>
</dbReference>
<dbReference type="EMBL" id="JAPHQB010000002">
    <property type="protein sequence ID" value="MCX2800528.1"/>
    <property type="molecule type" value="Genomic_DNA"/>
</dbReference>
<reference evidence="3" key="1">
    <citation type="submission" date="2022-11" db="EMBL/GenBank/DDBJ databases">
        <title>Chitin-degrading and fungicidal potential of chitinolytic bacterial strains from marine environment of the Pacific Ocean regions.</title>
        <authorList>
            <person name="Pentekhina I."/>
            <person name="Nedashkovskaya O."/>
            <person name="Seitkalieva A."/>
            <person name="Podvolotskaya A."/>
            <person name="Tekutyeva L."/>
            <person name="Balabanova L."/>
        </authorList>
    </citation>
    <scope>NUCLEOTIDE SEQUENCE</scope>
    <source>
        <strain evidence="3">KMM 6838</strain>
    </source>
</reference>
<evidence type="ECO:0000313" key="3">
    <source>
        <dbReference type="EMBL" id="MCX2800528.1"/>
    </source>
</evidence>
<accession>A0AB35HTY5</accession>
<feature type="domain" description="CobN/magnesium chelatase" evidence="2">
    <location>
        <begin position="129"/>
        <end position="1183"/>
    </location>
</feature>
<protein>
    <submittedName>
        <fullName evidence="3">Cobaltochelatase subunit CobN</fullName>
        <ecNumber evidence="3">6.6.1.2</ecNumber>
    </submittedName>
</protein>
<dbReference type="NCBIfam" id="NF004644">
    <property type="entry name" value="PRK05989.2-2"/>
    <property type="match status" value="1"/>
</dbReference>
<dbReference type="CDD" id="cd10150">
    <property type="entry name" value="CobN_like"/>
    <property type="match status" value="1"/>
</dbReference>
<evidence type="ECO:0000259" key="2">
    <source>
        <dbReference type="Pfam" id="PF02514"/>
    </source>
</evidence>
<sequence length="1290" mass="144145">MSFTSKNLIFLLFIILPCGALSQMDKPIRVSVVANDFVLPGKISRLREIAQQYGIELTGFTVGHSPGSARSWLSQSDLIIIDTPRGGDRAQVMAYIGDALKSETTPWIAIGGGKPTGEHLPGEVKAALWGYYRAGGQNNFHHMMAYIAAWCMGKSTADVPLPETLPVAGFYHPQAPEYFQRLQNYFSWGADRWDIGAPVMAVAIASSAVSNGETAFYDDLIQAVESVGGIPLVFWFDRNAPAPITSLIADANPVMLVNSTHMMGENLRRDLELLNIPVVMGLNYRSGDIQHWRDATQGLSAASAAALMMIPETWGMSDPLVLSAVETGTPKAIPEQVSMLIGRFLAMAHLRNAERNELHLALLFWNSPSGAKNLSASNLNVPRSIENILRALKESGYAVTPVREQELITTAQRLLSAYYHPEQLDSLLADGLAVTLPLDDYRNWLQELPARIRKELQDTWGRPEDHWAYRRLNGADYFVIPLARAGKLALLPQPPRADRPGEGVHDTHQAPGHFYLATYLYLREHFAADALIHLGTHGTQEWTPGKDRGLSAYDYPNLAVGNVPVFYPYIQDNIGEAMQAKRRGRATVISHQTPPFSPSGLYDELRDIHDLLHRYQQLDKGAVRDTTFDRILSEVMQHDLHRDLGWSEEAMRREHSTFLPLLHDHLHLLAKSSTPIGLHSFGESAPLKYRIATVMQQLGEDYYQALDINPAEVHATSYDALFDQPTYQYLAPFLNGEKSPSAAGSRNLRILMEKAQAFHDRLIHNSEIESLLAGLRGQLVPPGPGGDPVRNPETTSGTNLFALDPNKVPSPEAYRAAEKTFTDLVKDYQEKHNGQWPDKLAFSLWSSETIRTLGITEAQIMHALGVRPEWDRGGRVTGLTIIPEAELGRPRIDTVIQVTSVYRDQFDGIMKKLARVIRILSQQEADDSNTIARNSRQLMLSLREQGLTNAEAARYASARIFSNPPGDYGTGVTVAAMNSTEWEDEAVLADTFIQSQSYIYTEEDWGMPVQDLALLEAQLRYVDAVLLSRSSNLHGLLSTDHPYEYLGGLSAAVKKVSGEHPQLYVSDARSTTATITAAEQFLSNEMRIRYQNPQWIEGMKVEGYAGTVQILKVVNNLFGWQAMDSNMVREDQWQAMHDTYVMDERKLGLNQWFAEHNATAQAQLIERMMEAVRKGYWDASEQTRREMIERWQLLVNELGAETDAQKTVEFIRQQAAGFGLEAAGPNEGNHVKGQILEPVMEQSASQGETRWALWIFFFLLCGSFVLGVVRTLIRYQKLGIDHLEPENVQQ</sequence>
<organism evidence="3 4">
    <name type="scientific">Microbulbifer thermotolerans</name>
    <dbReference type="NCBI Taxonomy" id="252514"/>
    <lineage>
        <taxon>Bacteria</taxon>
        <taxon>Pseudomonadati</taxon>
        <taxon>Pseudomonadota</taxon>
        <taxon>Gammaproteobacteria</taxon>
        <taxon>Cellvibrionales</taxon>
        <taxon>Microbulbiferaceae</taxon>
        <taxon>Microbulbifer</taxon>
    </lineage>
</organism>
<dbReference type="EC" id="6.6.1.2" evidence="3"/>
<feature type="transmembrane region" description="Helical" evidence="1">
    <location>
        <begin position="1251"/>
        <end position="1273"/>
    </location>
</feature>
<comment type="caution">
    <text evidence="3">The sequence shown here is derived from an EMBL/GenBank/DDBJ whole genome shotgun (WGS) entry which is preliminary data.</text>
</comment>